<organism evidence="2 3">
    <name type="scientific">Dactylosporangium siamense</name>
    <dbReference type="NCBI Taxonomy" id="685454"/>
    <lineage>
        <taxon>Bacteria</taxon>
        <taxon>Bacillati</taxon>
        <taxon>Actinomycetota</taxon>
        <taxon>Actinomycetes</taxon>
        <taxon>Micromonosporales</taxon>
        <taxon>Micromonosporaceae</taxon>
        <taxon>Dactylosporangium</taxon>
    </lineage>
</organism>
<dbReference type="EMBL" id="BONQ01000111">
    <property type="protein sequence ID" value="GIG49072.1"/>
    <property type="molecule type" value="Genomic_DNA"/>
</dbReference>
<evidence type="ECO:0000313" key="3">
    <source>
        <dbReference type="Proteomes" id="UP000660611"/>
    </source>
</evidence>
<dbReference type="Gene3D" id="3.40.630.30">
    <property type="match status" value="1"/>
</dbReference>
<accession>A0A919PRV0</accession>
<evidence type="ECO:0000259" key="1">
    <source>
        <dbReference type="PROSITE" id="PS51186"/>
    </source>
</evidence>
<dbReference type="InterPro" id="IPR000182">
    <property type="entry name" value="GNAT_dom"/>
</dbReference>
<protein>
    <recommendedName>
        <fullName evidence="1">N-acetyltransferase domain-containing protein</fullName>
    </recommendedName>
</protein>
<dbReference type="InterPro" id="IPR016181">
    <property type="entry name" value="Acyl_CoA_acyltransferase"/>
</dbReference>
<dbReference type="Proteomes" id="UP000660611">
    <property type="component" value="Unassembled WGS sequence"/>
</dbReference>
<dbReference type="AlphaFoldDB" id="A0A919PRV0"/>
<dbReference type="GO" id="GO:0008999">
    <property type="term" value="F:protein-N-terminal-alanine acetyltransferase activity"/>
    <property type="evidence" value="ECO:0007669"/>
    <property type="project" value="TreeGrafter"/>
</dbReference>
<dbReference type="GO" id="GO:1990189">
    <property type="term" value="F:protein N-terminal-serine acetyltransferase activity"/>
    <property type="evidence" value="ECO:0007669"/>
    <property type="project" value="TreeGrafter"/>
</dbReference>
<dbReference type="PANTHER" id="PTHR43441">
    <property type="entry name" value="RIBOSOMAL-PROTEIN-SERINE ACETYLTRANSFERASE"/>
    <property type="match status" value="1"/>
</dbReference>
<dbReference type="InterPro" id="IPR044894">
    <property type="entry name" value="TubC_N_sf"/>
</dbReference>
<evidence type="ECO:0000313" key="2">
    <source>
        <dbReference type="EMBL" id="GIG49072.1"/>
    </source>
</evidence>
<gene>
    <name evidence="2" type="ORF">Dsi01nite_071130</name>
</gene>
<dbReference type="PANTHER" id="PTHR43441:SF11">
    <property type="entry name" value="RIBOSOMAL-PROTEIN-SERINE ACETYLTRANSFERASE"/>
    <property type="match status" value="1"/>
</dbReference>
<dbReference type="PROSITE" id="PS51186">
    <property type="entry name" value="GNAT"/>
    <property type="match status" value="1"/>
</dbReference>
<comment type="caution">
    <text evidence="2">The sequence shown here is derived from an EMBL/GenBank/DDBJ whole genome shotgun (WGS) entry which is preliminary data.</text>
</comment>
<reference evidence="2" key="1">
    <citation type="submission" date="2021-01" db="EMBL/GenBank/DDBJ databases">
        <title>Whole genome shotgun sequence of Dactylosporangium siamense NBRC 106093.</title>
        <authorList>
            <person name="Komaki H."/>
            <person name="Tamura T."/>
        </authorList>
    </citation>
    <scope>NUCLEOTIDE SEQUENCE</scope>
    <source>
        <strain evidence="2">NBRC 106093</strain>
    </source>
</reference>
<dbReference type="GO" id="GO:0005737">
    <property type="term" value="C:cytoplasm"/>
    <property type="evidence" value="ECO:0007669"/>
    <property type="project" value="TreeGrafter"/>
</dbReference>
<dbReference type="Pfam" id="PF18563">
    <property type="entry name" value="TubC_N"/>
    <property type="match status" value="1"/>
</dbReference>
<proteinExistence type="predicted"/>
<dbReference type="InterPro" id="IPR051908">
    <property type="entry name" value="Ribosomal_N-acetyltransferase"/>
</dbReference>
<keyword evidence="3" id="KW-1185">Reference proteome</keyword>
<sequence>MTAPAAALLDELDERGIKLYISDGRLRAVAPKDAISGDLRQLIERHRAELMDLLGHGDGPAPSAFPLVTERLVLRPLRAGDEVDVLAYRGRAEVFGYLDDNPLTPATIGRYVAMMAQFASLDHPEDRLLLGAELDGHVIGDIALSRGRARHAQGEIGWVFHPDHSGHGYATEAARAALRLGFERVRLHRICARLDPRNAASVRLCERLGMRPEGLLRDERWLKGDWADVAVYACLDHEWRARG</sequence>
<dbReference type="RefSeq" id="WP_203850768.1">
    <property type="nucleotide sequence ID" value="NZ_BAAAVW010000008.1"/>
</dbReference>
<dbReference type="SUPFAM" id="SSF55729">
    <property type="entry name" value="Acyl-CoA N-acyltransferases (Nat)"/>
    <property type="match status" value="1"/>
</dbReference>
<dbReference type="CDD" id="cd04301">
    <property type="entry name" value="NAT_SF"/>
    <property type="match status" value="1"/>
</dbReference>
<dbReference type="InterPro" id="IPR041464">
    <property type="entry name" value="TubC_N"/>
</dbReference>
<dbReference type="Pfam" id="PF13302">
    <property type="entry name" value="Acetyltransf_3"/>
    <property type="match status" value="1"/>
</dbReference>
<name>A0A919PRV0_9ACTN</name>
<dbReference type="Gene3D" id="1.10.10.1830">
    <property type="entry name" value="Non-ribosomal peptide synthase, adenylation domain"/>
    <property type="match status" value="1"/>
</dbReference>
<feature type="domain" description="N-acetyltransferase" evidence="1">
    <location>
        <begin position="72"/>
        <end position="238"/>
    </location>
</feature>